<reference evidence="4" key="1">
    <citation type="submission" date="2025-05" db="UniProtKB">
        <authorList>
            <consortium name="EnsemblMetazoa"/>
        </authorList>
    </citation>
    <scope>IDENTIFICATION</scope>
</reference>
<dbReference type="InterPro" id="IPR050357">
    <property type="entry name" value="Arrestin_domain-protein"/>
</dbReference>
<evidence type="ECO:0000259" key="3">
    <source>
        <dbReference type="SMART" id="SM01017"/>
    </source>
</evidence>
<dbReference type="InterPro" id="IPR014756">
    <property type="entry name" value="Ig_E-set"/>
</dbReference>
<evidence type="ECO:0000313" key="4">
    <source>
        <dbReference type="EnsemblMetazoa" id="XP_050501286.1"/>
    </source>
</evidence>
<evidence type="ECO:0000256" key="1">
    <source>
        <dbReference type="ARBA" id="ARBA00005298"/>
    </source>
</evidence>
<sequence>MLEAIYRFSSFGFILSYFWTVRNRIFITLAKVNMTCTVELSSGNIYNPGSTIYGKAFCQFYAQEDFNVIKCTFRGEEATCWTTTERHYDRFKKRKETRTVTHQGQNTFVTIDVILSNEGQLPHGQYEYPFSIRLPPNLAGSFQGPYGTIKYFFVFIVDKGIRSNYMCEVPLTVISPVDFNKIRDELQLQPTSYQDEKILGCCCCASDPLTMEMRLEKEAFAMGEKMKVNVRIVNLSNTTVPRVELNLQQNIWYKTLTGYRKLDPYILITLAGSGVGAHGDRNYIFDFEIPPVALPNFFGCLLFETHYSLIAKAVVPGFHTNLYVQTGDIMLGTIPLIDIPTETSKLLDPAPAYTYEETSQNEKNGILFSNIASAPEEEVPSAPPKSKMMN</sequence>
<name>A0ABM5JTL9_DIAVI</name>
<dbReference type="SMART" id="SM01017">
    <property type="entry name" value="Arrestin_C"/>
    <property type="match status" value="1"/>
</dbReference>
<dbReference type="Gene3D" id="2.60.40.640">
    <property type="match status" value="2"/>
</dbReference>
<dbReference type="EnsemblMetazoa" id="XM_050645329.1">
    <property type="protein sequence ID" value="XP_050501286.1"/>
    <property type="gene ID" value="LOC114334667"/>
</dbReference>
<dbReference type="Pfam" id="PF00339">
    <property type="entry name" value="Arrestin_N"/>
    <property type="match status" value="1"/>
</dbReference>
<evidence type="ECO:0000256" key="2">
    <source>
        <dbReference type="ARBA" id="ARBA00022606"/>
    </source>
</evidence>
<accession>A0ABM5JTL9</accession>
<keyword evidence="2" id="KW-0716">Sensory transduction</keyword>
<keyword evidence="5" id="KW-1185">Reference proteome</keyword>
<dbReference type="Proteomes" id="UP001652700">
    <property type="component" value="Unplaced"/>
</dbReference>
<dbReference type="Pfam" id="PF02752">
    <property type="entry name" value="Arrestin_C"/>
    <property type="match status" value="1"/>
</dbReference>
<proteinExistence type="inferred from homology"/>
<feature type="domain" description="Arrestin C-terminal-like" evidence="3">
    <location>
        <begin position="205"/>
        <end position="336"/>
    </location>
</feature>
<dbReference type="InterPro" id="IPR011021">
    <property type="entry name" value="Arrestin-like_N"/>
</dbReference>
<dbReference type="PANTHER" id="PTHR11188">
    <property type="entry name" value="ARRESTIN DOMAIN CONTAINING PROTEIN"/>
    <property type="match status" value="1"/>
</dbReference>
<dbReference type="GeneID" id="114334667"/>
<dbReference type="InterPro" id="IPR011022">
    <property type="entry name" value="Arrestin_C-like"/>
</dbReference>
<dbReference type="SUPFAM" id="SSF81296">
    <property type="entry name" value="E set domains"/>
    <property type="match status" value="2"/>
</dbReference>
<organism evidence="4 5">
    <name type="scientific">Diabrotica virgifera virgifera</name>
    <name type="common">western corn rootworm</name>
    <dbReference type="NCBI Taxonomy" id="50390"/>
    <lineage>
        <taxon>Eukaryota</taxon>
        <taxon>Metazoa</taxon>
        <taxon>Ecdysozoa</taxon>
        <taxon>Arthropoda</taxon>
        <taxon>Hexapoda</taxon>
        <taxon>Insecta</taxon>
        <taxon>Pterygota</taxon>
        <taxon>Neoptera</taxon>
        <taxon>Endopterygota</taxon>
        <taxon>Coleoptera</taxon>
        <taxon>Polyphaga</taxon>
        <taxon>Cucujiformia</taxon>
        <taxon>Chrysomeloidea</taxon>
        <taxon>Chrysomelidae</taxon>
        <taxon>Galerucinae</taxon>
        <taxon>Diabroticina</taxon>
        <taxon>Diabroticites</taxon>
        <taxon>Diabrotica</taxon>
    </lineage>
</organism>
<dbReference type="PANTHER" id="PTHR11188:SF176">
    <property type="entry name" value="ARRESTIN DOMAIN-CONTAINING PROTEIN 1"/>
    <property type="match status" value="1"/>
</dbReference>
<comment type="similarity">
    <text evidence="1">Belongs to the arrestin family.</text>
</comment>
<evidence type="ECO:0000313" key="5">
    <source>
        <dbReference type="Proteomes" id="UP001652700"/>
    </source>
</evidence>
<protein>
    <recommendedName>
        <fullName evidence="3">Arrestin C-terminal-like domain-containing protein</fullName>
    </recommendedName>
</protein>
<dbReference type="RefSeq" id="XP_050501286.1">
    <property type="nucleotide sequence ID" value="XM_050645329.1"/>
</dbReference>
<dbReference type="InterPro" id="IPR014752">
    <property type="entry name" value="Arrestin-like_C"/>
</dbReference>